<name>A0A3P3WH91_9FLAO</name>
<organism evidence="1 2">
    <name type="scientific">Flavobacterium macacae</name>
    <dbReference type="NCBI Taxonomy" id="2488993"/>
    <lineage>
        <taxon>Bacteria</taxon>
        <taxon>Pseudomonadati</taxon>
        <taxon>Bacteroidota</taxon>
        <taxon>Flavobacteriia</taxon>
        <taxon>Flavobacteriales</taxon>
        <taxon>Flavobacteriaceae</taxon>
        <taxon>Flavobacterium</taxon>
    </lineage>
</organism>
<comment type="caution">
    <text evidence="1">The sequence shown here is derived from an EMBL/GenBank/DDBJ whole genome shotgun (WGS) entry which is preliminary data.</text>
</comment>
<dbReference type="RefSeq" id="WP_125011080.1">
    <property type="nucleotide sequence ID" value="NZ_RQVR01000001.1"/>
</dbReference>
<reference evidence="1 2" key="1">
    <citation type="submission" date="2018-11" db="EMBL/GenBank/DDBJ databases">
        <title>Flavobacterium sp. nov., YIM 102600 draft genome.</title>
        <authorList>
            <person name="Li G."/>
            <person name="Jiang Y."/>
        </authorList>
    </citation>
    <scope>NUCLEOTIDE SEQUENCE [LARGE SCALE GENOMIC DNA]</scope>
    <source>
        <strain evidence="1 2">YIM 102600</strain>
    </source>
</reference>
<dbReference type="InterPro" id="IPR025366">
    <property type="entry name" value="DUF4270"/>
</dbReference>
<evidence type="ECO:0000313" key="1">
    <source>
        <dbReference type="EMBL" id="RRJ93938.1"/>
    </source>
</evidence>
<dbReference type="Pfam" id="PF14092">
    <property type="entry name" value="DUF4270"/>
    <property type="match status" value="1"/>
</dbReference>
<dbReference type="EMBL" id="RQVR01000001">
    <property type="protein sequence ID" value="RRJ93938.1"/>
    <property type="molecule type" value="Genomic_DNA"/>
</dbReference>
<evidence type="ECO:0000313" key="2">
    <source>
        <dbReference type="Proteomes" id="UP000271937"/>
    </source>
</evidence>
<keyword evidence="2" id="KW-1185">Reference proteome</keyword>
<dbReference type="OrthoDB" id="1466062at2"/>
<dbReference type="Proteomes" id="UP000271937">
    <property type="component" value="Unassembled WGS sequence"/>
</dbReference>
<sequence length="541" mass="59323">MLNSSILKKFTLFFVGFAFLASCDKDFDGIGSDIVGDDHSDFEKEFVDVNAFSIKTGVVETTNLPVNPLGIFSNGKFGKTTANFVTQLELATENPVFKNVPIERLKTVILKVPYFSHVEDVNSDGVTTYKLDSIYGDRTATMKLSVYENGYYMRDFDPNNNLQAQKFYSDQDAVFDAAKRGTDDSGNSVTGGLPLNNASAVGQNTAFVFSPAEISIPAATEDGAATKEAPQMRMELNKNFFHNKIISTPSSNLVNNNIFKNHFKGLYFQIEEISGGALSMLDFSKGTITLTYDDDKATIIDGVETVNGTVEKTLVLNLKGNTASLLKHTATPESNDYEIADGIDKLYLKGGEGSVAYIDLFAGDNAALEELRVNAITNNWLINEANLVFNVEQTDMINTIDPNRLYVYDANNSRPLLDYSFDGTENRVKPKYAKTYHDGIAQLTGASGDSDRKATKYRVRITEHVKNLIYKDSTNVRLGLAVTETIANIGNLSVKVPPTQQTKKIPLTSVMSPLGTIISGSTSATPADKRIKLEITFTKPN</sequence>
<proteinExistence type="predicted"/>
<accession>A0A3P3WH91</accession>
<dbReference type="AlphaFoldDB" id="A0A3P3WH91"/>
<gene>
    <name evidence="1" type="ORF">EG849_00255</name>
</gene>
<protein>
    <submittedName>
        <fullName evidence="1">DUF4270 domain-containing protein</fullName>
    </submittedName>
</protein>